<feature type="domain" description="Xaa-Pro dipeptidyl-peptidase C-terminal" evidence="3">
    <location>
        <begin position="505"/>
        <end position="738"/>
    </location>
</feature>
<feature type="signal peptide" evidence="2">
    <location>
        <begin position="1"/>
        <end position="21"/>
    </location>
</feature>
<dbReference type="NCBIfam" id="TIGR00976">
    <property type="entry name" value="CocE_NonD"/>
    <property type="match status" value="1"/>
</dbReference>
<accession>A0A3N0F542</accession>
<dbReference type="AlphaFoldDB" id="A0A3N0F542"/>
<organism evidence="4 5">
    <name type="scientific">Sinomicrobium pectinilyticum</name>
    <dbReference type="NCBI Taxonomy" id="1084421"/>
    <lineage>
        <taxon>Bacteria</taxon>
        <taxon>Pseudomonadati</taxon>
        <taxon>Bacteroidota</taxon>
        <taxon>Flavobacteriia</taxon>
        <taxon>Flavobacteriales</taxon>
        <taxon>Flavobacteriaceae</taxon>
        <taxon>Sinomicrobium</taxon>
    </lineage>
</organism>
<evidence type="ECO:0000256" key="2">
    <source>
        <dbReference type="SAM" id="SignalP"/>
    </source>
</evidence>
<dbReference type="Gene3D" id="1.10.3020.10">
    <property type="entry name" value="alpha-amino acid ester hydrolase ( Helical cap domain)"/>
    <property type="match status" value="1"/>
</dbReference>
<dbReference type="InterPro" id="IPR005674">
    <property type="entry name" value="CocE/Ser_esterase"/>
</dbReference>
<dbReference type="InterPro" id="IPR013736">
    <property type="entry name" value="Xaa-Pro_dipept_C"/>
</dbReference>
<dbReference type="InterPro" id="IPR000383">
    <property type="entry name" value="Xaa-Pro-like_dom"/>
</dbReference>
<comment type="caution">
    <text evidence="4">The sequence shown here is derived from an EMBL/GenBank/DDBJ whole genome shotgun (WGS) entry which is preliminary data.</text>
</comment>
<dbReference type="InterPro" id="IPR008979">
    <property type="entry name" value="Galactose-bd-like_sf"/>
</dbReference>
<keyword evidence="2" id="KW-0732">Signal</keyword>
<gene>
    <name evidence="4" type="ORF">ED312_00235</name>
</gene>
<proteinExistence type="predicted"/>
<feature type="chain" id="PRO_5018096064" evidence="2">
    <location>
        <begin position="22"/>
        <end position="752"/>
    </location>
</feature>
<dbReference type="OrthoDB" id="319764at2"/>
<dbReference type="Proteomes" id="UP000267469">
    <property type="component" value="Unassembled WGS sequence"/>
</dbReference>
<sequence length="752" mass="86120">MTLKTYTALSVAMLAMTCTFAQQFYFEKKVVSDSSALREFIPSLAEKVLRNTKKDTTLLYYGNLYQMQMAAGHFGDVQQSIDHYLDAYAINRMYEPNLFVHEVYIAAKQLQNTENTAFTEAFTTTFNRYYDNFPGHLMPSISRNIDEDIPDLKEKLQKQLEELKDKDSISTAQAKGLCKAYNKYAMFSEIGPLARKLLQKKDEAIFTIEEDVLIKTSEKATLTATIIRRKTNTDPLPVILVYNIYAGDYDFETAKRAAVNGYVGVTVNTRGKRKSQNEIEPFEHDGRDAYDVIDWISKQPWCNGKIGMMGGSYLGFSQWSAVKKPHPALKTIVPQVAVGIGVDYPMQNHVFMSYMLRWIHYVINNKFTDEKSFFDGEHWSGLFEKWYKEGSAFQTLDSLNGEPNKIFQRWIDHPAYDEFWQNMVPYREDFANINIPVLTTTGYFDVDQLGAMYYFKEHYKYNPEAEHYLLIGPYSHGGGQSYANKTIGDYTIDKSANISIYEVVYEWFDHVLKGGPLPAILKDRINYQVMGTDKWRHAPSLQAMNTDSLTLYLSNIRQGEHYKLIPRKEGQAEYVRHEVDLGDRKDLDAYNSYSGGILSDDIYTGNGITYISEPLDKDLIVNGSFTGEIHAAINKKDMDMAIFLYEVLPSGKYFSLSNYIARASFTRDNTKRQLLTPGKKESVPITNTFFTSRKLGKGSRLLVVLGINKNPDWQINYGTGKDVSEETIKDAGEPLDIRWYNDSYIRIGTQNP</sequence>
<evidence type="ECO:0000259" key="3">
    <source>
        <dbReference type="SMART" id="SM00939"/>
    </source>
</evidence>
<dbReference type="Pfam" id="PF02129">
    <property type="entry name" value="Peptidase_S15"/>
    <property type="match status" value="1"/>
</dbReference>
<dbReference type="SMART" id="SM00939">
    <property type="entry name" value="PepX_C"/>
    <property type="match status" value="1"/>
</dbReference>
<evidence type="ECO:0000313" key="5">
    <source>
        <dbReference type="Proteomes" id="UP000267469"/>
    </source>
</evidence>
<dbReference type="SUPFAM" id="SSF49785">
    <property type="entry name" value="Galactose-binding domain-like"/>
    <property type="match status" value="1"/>
</dbReference>
<dbReference type="InterPro" id="IPR029058">
    <property type="entry name" value="AB_hydrolase_fold"/>
</dbReference>
<keyword evidence="1 4" id="KW-0378">Hydrolase</keyword>
<dbReference type="Gene3D" id="2.60.120.260">
    <property type="entry name" value="Galactose-binding domain-like"/>
    <property type="match status" value="1"/>
</dbReference>
<dbReference type="Pfam" id="PF08530">
    <property type="entry name" value="PepX_C"/>
    <property type="match status" value="1"/>
</dbReference>
<dbReference type="GO" id="GO:0008239">
    <property type="term" value="F:dipeptidyl-peptidase activity"/>
    <property type="evidence" value="ECO:0007669"/>
    <property type="project" value="InterPro"/>
</dbReference>
<dbReference type="EMBL" id="RJTM01000002">
    <property type="protein sequence ID" value="RNL95273.1"/>
    <property type="molecule type" value="Genomic_DNA"/>
</dbReference>
<dbReference type="Gene3D" id="3.40.50.1820">
    <property type="entry name" value="alpha/beta hydrolase"/>
    <property type="match status" value="1"/>
</dbReference>
<reference evidence="4 5" key="1">
    <citation type="submission" date="2018-10" db="EMBL/GenBank/DDBJ databases">
        <title>Sinomicrobium pectinilyticum sp. nov., a pectinase-producing bacterium isolated from alkaline and saline soil, and emended description of the genus Sinomicrobium.</title>
        <authorList>
            <person name="Cheng B."/>
            <person name="Li C."/>
            <person name="Lai Q."/>
            <person name="Du M."/>
            <person name="Shao Z."/>
            <person name="Xu P."/>
            <person name="Yang C."/>
        </authorList>
    </citation>
    <scope>NUCLEOTIDE SEQUENCE [LARGE SCALE GENOMIC DNA]</scope>
    <source>
        <strain evidence="4 5">5DNS001</strain>
    </source>
</reference>
<keyword evidence="5" id="KW-1185">Reference proteome</keyword>
<evidence type="ECO:0000313" key="4">
    <source>
        <dbReference type="EMBL" id="RNL95273.1"/>
    </source>
</evidence>
<dbReference type="SUPFAM" id="SSF53474">
    <property type="entry name" value="alpha/beta-Hydrolases"/>
    <property type="match status" value="1"/>
</dbReference>
<name>A0A3N0F542_SINP1</name>
<protein>
    <submittedName>
        <fullName evidence="4">CocE/NonD family hydrolase</fullName>
    </submittedName>
</protein>
<evidence type="ECO:0000256" key="1">
    <source>
        <dbReference type="ARBA" id="ARBA00022801"/>
    </source>
</evidence>